<dbReference type="Gene3D" id="1.10.10.10">
    <property type="entry name" value="Winged helix-like DNA-binding domain superfamily/Winged helix DNA-binding domain"/>
    <property type="match status" value="1"/>
</dbReference>
<comment type="caution">
    <text evidence="4">The sequence shown here is derived from an EMBL/GenBank/DDBJ whole genome shotgun (WGS) entry which is preliminary data.</text>
</comment>
<keyword evidence="1" id="KW-0805">Transcription regulation</keyword>
<evidence type="ECO:0000259" key="3">
    <source>
        <dbReference type="PROSITE" id="PS51000"/>
    </source>
</evidence>
<dbReference type="PROSITE" id="PS51000">
    <property type="entry name" value="HTH_DEOR_2"/>
    <property type="match status" value="1"/>
</dbReference>
<dbReference type="Pfam" id="PF08279">
    <property type="entry name" value="HTH_11"/>
    <property type="match status" value="1"/>
</dbReference>
<accession>A0A4R1HS07</accession>
<dbReference type="InterPro" id="IPR036388">
    <property type="entry name" value="WH-like_DNA-bd_sf"/>
</dbReference>
<dbReference type="InterPro" id="IPR026881">
    <property type="entry name" value="WYL_dom"/>
</dbReference>
<dbReference type="SUPFAM" id="SSF46785">
    <property type="entry name" value="Winged helix' DNA-binding domain"/>
    <property type="match status" value="1"/>
</dbReference>
<dbReference type="GO" id="GO:0003700">
    <property type="term" value="F:DNA-binding transcription factor activity"/>
    <property type="evidence" value="ECO:0007669"/>
    <property type="project" value="InterPro"/>
</dbReference>
<evidence type="ECO:0000313" key="4">
    <source>
        <dbReference type="EMBL" id="TCK24958.1"/>
    </source>
</evidence>
<keyword evidence="2" id="KW-0804">Transcription</keyword>
<keyword evidence="5" id="KW-1185">Reference proteome</keyword>
<dbReference type="Pfam" id="PF25583">
    <property type="entry name" value="WCX"/>
    <property type="match status" value="1"/>
</dbReference>
<feature type="domain" description="HTH deoR-type" evidence="3">
    <location>
        <begin position="1"/>
        <end position="56"/>
    </location>
</feature>
<evidence type="ECO:0000256" key="1">
    <source>
        <dbReference type="ARBA" id="ARBA00023015"/>
    </source>
</evidence>
<protein>
    <submittedName>
        <fullName evidence="4">Putative DNA-binding transcriptional regulator YafY</fullName>
    </submittedName>
</protein>
<reference evidence="4 5" key="1">
    <citation type="submission" date="2019-03" db="EMBL/GenBank/DDBJ databases">
        <title>Sequencing the genomes of 1000 actinobacteria strains.</title>
        <authorList>
            <person name="Klenk H.-P."/>
        </authorList>
    </citation>
    <scope>NUCLEOTIDE SEQUENCE [LARGE SCALE GENOMIC DNA]</scope>
    <source>
        <strain evidence="4 5">DSM 44969</strain>
    </source>
</reference>
<organism evidence="4 5">
    <name type="scientific">Pseudonocardia endophytica</name>
    <dbReference type="NCBI Taxonomy" id="401976"/>
    <lineage>
        <taxon>Bacteria</taxon>
        <taxon>Bacillati</taxon>
        <taxon>Actinomycetota</taxon>
        <taxon>Actinomycetes</taxon>
        <taxon>Pseudonocardiales</taxon>
        <taxon>Pseudonocardiaceae</taxon>
        <taxon>Pseudonocardia</taxon>
    </lineage>
</organism>
<dbReference type="Pfam" id="PF13280">
    <property type="entry name" value="WYL"/>
    <property type="match status" value="1"/>
</dbReference>
<dbReference type="AlphaFoldDB" id="A0A4R1HS07"/>
<keyword evidence="4" id="KW-0238">DNA-binding</keyword>
<dbReference type="InterPro" id="IPR013196">
    <property type="entry name" value="HTH_11"/>
</dbReference>
<dbReference type="PANTHER" id="PTHR34580">
    <property type="match status" value="1"/>
</dbReference>
<proteinExistence type="predicted"/>
<dbReference type="InterPro" id="IPR051534">
    <property type="entry name" value="CBASS_pafABC_assoc_protein"/>
</dbReference>
<dbReference type="PROSITE" id="PS52050">
    <property type="entry name" value="WYL"/>
    <property type="match status" value="1"/>
</dbReference>
<sequence>MLTLLEALQSGGTRTVADLAARLDVDERTVRRYVDHLRDLDVPVRTVRGRYGGYRLAPGFRMPPLMLTDDEAVAVLLGLVTGRHEDPDAAGVAAEKVRRVLPRALRDRVDALFETAEFTAPDRPVVVHEARVLLLLAGAARDRRPVAISYTDRDGRSSERTVEPYGLVAHSGRWYVTGADSASGDVRTFRLDRITAPAVRSGTFDVPDGFDPSAHVTAGLAGTPWRHQVSVLVDGPVEQVRTRLPVGLAILEDVDGRVRLRLRAERLDWVPALLAGLDLPFVVEEPDALRDGVRALARRLDAATNQP</sequence>
<evidence type="ECO:0000256" key="2">
    <source>
        <dbReference type="ARBA" id="ARBA00023163"/>
    </source>
</evidence>
<dbReference type="EMBL" id="SMFZ01000001">
    <property type="protein sequence ID" value="TCK24958.1"/>
    <property type="molecule type" value="Genomic_DNA"/>
</dbReference>
<dbReference type="InterPro" id="IPR057727">
    <property type="entry name" value="WCX_dom"/>
</dbReference>
<dbReference type="Proteomes" id="UP000295560">
    <property type="component" value="Unassembled WGS sequence"/>
</dbReference>
<gene>
    <name evidence="4" type="ORF">EV378_0754</name>
</gene>
<dbReference type="InterPro" id="IPR001034">
    <property type="entry name" value="DeoR_HTH"/>
</dbReference>
<name>A0A4R1HS07_PSEEN</name>
<dbReference type="GO" id="GO:0003677">
    <property type="term" value="F:DNA binding"/>
    <property type="evidence" value="ECO:0007669"/>
    <property type="project" value="UniProtKB-KW"/>
</dbReference>
<evidence type="ECO:0000313" key="5">
    <source>
        <dbReference type="Proteomes" id="UP000295560"/>
    </source>
</evidence>
<dbReference type="PANTHER" id="PTHR34580:SF3">
    <property type="entry name" value="PROTEIN PAFB"/>
    <property type="match status" value="1"/>
</dbReference>
<dbReference type="InterPro" id="IPR036390">
    <property type="entry name" value="WH_DNA-bd_sf"/>
</dbReference>